<evidence type="ECO:0000313" key="2">
    <source>
        <dbReference type="EMBL" id="GBP59189.1"/>
    </source>
</evidence>
<evidence type="ECO:0000256" key="1">
    <source>
        <dbReference type="SAM" id="MobiDB-lite"/>
    </source>
</evidence>
<proteinExistence type="predicted"/>
<evidence type="ECO:0000313" key="3">
    <source>
        <dbReference type="Proteomes" id="UP000299102"/>
    </source>
</evidence>
<organism evidence="2 3">
    <name type="scientific">Eumeta variegata</name>
    <name type="common">Bagworm moth</name>
    <name type="synonym">Eumeta japonica</name>
    <dbReference type="NCBI Taxonomy" id="151549"/>
    <lineage>
        <taxon>Eukaryota</taxon>
        <taxon>Metazoa</taxon>
        <taxon>Ecdysozoa</taxon>
        <taxon>Arthropoda</taxon>
        <taxon>Hexapoda</taxon>
        <taxon>Insecta</taxon>
        <taxon>Pterygota</taxon>
        <taxon>Neoptera</taxon>
        <taxon>Endopterygota</taxon>
        <taxon>Lepidoptera</taxon>
        <taxon>Glossata</taxon>
        <taxon>Ditrysia</taxon>
        <taxon>Tineoidea</taxon>
        <taxon>Psychidae</taxon>
        <taxon>Oiketicinae</taxon>
        <taxon>Eumeta</taxon>
    </lineage>
</organism>
<protein>
    <submittedName>
        <fullName evidence="2">Uncharacterized protein</fullName>
    </submittedName>
</protein>
<comment type="caution">
    <text evidence="2">The sequence shown here is derived from an EMBL/GenBank/DDBJ whole genome shotgun (WGS) entry which is preliminary data.</text>
</comment>
<sequence length="95" mass="10652">MDKGGRGAIVLLPPSPPHTHTHTASPTVTTSERLLCGRTTKWFAGLNFHGIRLYRQLLRFTLPEISLIPLARCRQTRRPLIERLTSPGRPSSVRS</sequence>
<accession>A0A4C1XA33</accession>
<dbReference type="EMBL" id="BGZK01000754">
    <property type="protein sequence ID" value="GBP59189.1"/>
    <property type="molecule type" value="Genomic_DNA"/>
</dbReference>
<feature type="region of interest" description="Disordered" evidence="1">
    <location>
        <begin position="1"/>
        <end position="27"/>
    </location>
</feature>
<dbReference type="AlphaFoldDB" id="A0A4C1XA33"/>
<reference evidence="2 3" key="1">
    <citation type="journal article" date="2019" name="Commun. Biol.">
        <title>The bagworm genome reveals a unique fibroin gene that provides high tensile strength.</title>
        <authorList>
            <person name="Kono N."/>
            <person name="Nakamura H."/>
            <person name="Ohtoshi R."/>
            <person name="Tomita M."/>
            <person name="Numata K."/>
            <person name="Arakawa K."/>
        </authorList>
    </citation>
    <scope>NUCLEOTIDE SEQUENCE [LARGE SCALE GENOMIC DNA]</scope>
</reference>
<gene>
    <name evidence="2" type="ORF">EVAR_53343_1</name>
</gene>
<keyword evidence="3" id="KW-1185">Reference proteome</keyword>
<dbReference type="Proteomes" id="UP000299102">
    <property type="component" value="Unassembled WGS sequence"/>
</dbReference>
<name>A0A4C1XA33_EUMVA</name>